<evidence type="ECO:0000313" key="1">
    <source>
        <dbReference type="EMBL" id="OAE26187.1"/>
    </source>
</evidence>
<reference evidence="1" key="1">
    <citation type="submission" date="2016-03" db="EMBL/GenBank/DDBJ databases">
        <title>Mechanisms controlling the formation of the plant cell surface in tip-growing cells are functionally conserved among land plants.</title>
        <authorList>
            <person name="Honkanen S."/>
            <person name="Jones V.A."/>
            <person name="Morieri G."/>
            <person name="Champion C."/>
            <person name="Hetherington A.J."/>
            <person name="Kelly S."/>
            <person name="Saint-Marcoux D."/>
            <person name="Proust H."/>
            <person name="Prescott H."/>
            <person name="Dolan L."/>
        </authorList>
    </citation>
    <scope>NUCLEOTIDE SEQUENCE [LARGE SCALE GENOMIC DNA]</scope>
    <source>
        <tissue evidence="1">Whole gametophyte</tissue>
    </source>
</reference>
<comment type="caution">
    <text evidence="1">The sequence shown here is derived from an EMBL/GenBank/DDBJ whole genome shotgun (WGS) entry which is preliminary data.</text>
</comment>
<dbReference type="AlphaFoldDB" id="A0A176VZH9"/>
<proteinExistence type="predicted"/>
<dbReference type="EMBL" id="LVLJ01002210">
    <property type="protein sequence ID" value="OAE26187.1"/>
    <property type="molecule type" value="Genomic_DNA"/>
</dbReference>
<keyword evidence="2" id="KW-1185">Reference proteome</keyword>
<organism evidence="1 2">
    <name type="scientific">Marchantia polymorpha subsp. ruderalis</name>
    <dbReference type="NCBI Taxonomy" id="1480154"/>
    <lineage>
        <taxon>Eukaryota</taxon>
        <taxon>Viridiplantae</taxon>
        <taxon>Streptophyta</taxon>
        <taxon>Embryophyta</taxon>
        <taxon>Marchantiophyta</taxon>
        <taxon>Marchantiopsida</taxon>
        <taxon>Marchantiidae</taxon>
        <taxon>Marchantiales</taxon>
        <taxon>Marchantiaceae</taxon>
        <taxon>Marchantia</taxon>
    </lineage>
</organism>
<sequence>MKDQTAQISALGIVSLRTTLSTFYRINGVILHEVVNKPNTGFTGDSVPLEVTMYTLQVRNKRCSETGVVAVVRSQLLVDDKYSQKNLQMDDDFVISSVYTLKQSTHGQVRGSEFTTNLKLKVY</sequence>
<name>A0A176VZH9_MARPO</name>
<protein>
    <submittedName>
        <fullName evidence="1">Uncharacterized protein</fullName>
    </submittedName>
</protein>
<dbReference type="Proteomes" id="UP000077202">
    <property type="component" value="Unassembled WGS sequence"/>
</dbReference>
<evidence type="ECO:0000313" key="2">
    <source>
        <dbReference type="Proteomes" id="UP000077202"/>
    </source>
</evidence>
<gene>
    <name evidence="1" type="ORF">AXG93_3457s1130</name>
</gene>
<accession>A0A176VZH9</accession>